<dbReference type="Proteomes" id="UP001363151">
    <property type="component" value="Unassembled WGS sequence"/>
</dbReference>
<keyword evidence="2" id="KW-0812">Transmembrane</keyword>
<gene>
    <name evidence="4" type="ORF">SO694_0021205</name>
</gene>
<keyword evidence="3" id="KW-0732">Signal</keyword>
<evidence type="ECO:0000256" key="3">
    <source>
        <dbReference type="SAM" id="SignalP"/>
    </source>
</evidence>
<evidence type="ECO:0000256" key="1">
    <source>
        <dbReference type="SAM" id="MobiDB-lite"/>
    </source>
</evidence>
<keyword evidence="2" id="KW-0472">Membrane</keyword>
<keyword evidence="2" id="KW-1133">Transmembrane helix</keyword>
<reference evidence="4 5" key="1">
    <citation type="submission" date="2024-03" db="EMBL/GenBank/DDBJ databases">
        <title>Aureococcus anophagefferens CCMP1851 and Kratosvirus quantuckense: Draft genome of a second virus-susceptible host strain in the model system.</title>
        <authorList>
            <person name="Chase E."/>
            <person name="Truchon A.R."/>
            <person name="Schepens W."/>
            <person name="Wilhelm S.W."/>
        </authorList>
    </citation>
    <scope>NUCLEOTIDE SEQUENCE [LARGE SCALE GENOMIC DNA]</scope>
    <source>
        <strain evidence="4 5">CCMP1851</strain>
    </source>
</reference>
<sequence>MGVVAPILLAVLGSVAAAAMLPNDHAFLKKFGGHLRCPYASKWLQHGPERAAELLNVRRLDDALVGSCTYTNPFAGVEACFEMRGSDWTAASAEARCATAMGASMPSVSGELTYGSGCTLPDAMAGWCMVAEGTEASPTALGDDGCDGAATACATWMSGDFVADGLCASEATTDVVGSCTYTNPFAGVEACFEMRGDWTAADAEARCATAMGASMPSVSGELTYGSGCALPDAMAGWCMTAEGTEASPTALGDDGCDGAATACATWMSGDFVADGLCASEATTDVVGSCTYTNPFAGVEACFEMRGDWTAADAEARCATAMGASMPSVSGDLAYGAGCALPDPMAGWCMTAEHTEASPTALGDDGCDGAATSCATWMSGDFVADGACASAATTITAGPRCVIAPGPMGAAHQLGSSAGYGADCEGTPAEGSPYMWPPRWAAETRTRSMAFGSDAVEYESSSTVWYFLDGNMKRNDIHEQRGVLRAIGQVPCDEEHRGEGTACDKSASDHATTVLHRGTKMYFIEWADGVDSTIAECSWLDLSVIGNVRPDWFMDDRGDATDVQYLGDQHILHEGAPRLAKQWRKMDFADQYFTMSVQANAGDGPHWPLVLNIPGEGFGDDQLNEYTGHRLLTDADEDAFYLDVAFEAAGGSCPQRASSGADGPPTGDVEHVPSNLERDDDAWLTLVKTFSPVWTPPEDDDDAATTGLAWAEEVGDGVFAKACEDAGGLRLEVTWRGADAAPYAALGFLDDGECLMTPRGGGDRDVVFLHADDGAYAAHAGSLSPDLKSFSADATGAFYASLVEVDAAFEADVAFEDGALSLRILAPGPHFTFALGNAPQLGYHATRGCFTVEGAPSCAAVAAAADAAAPCEAAVAIDDDDDRVLELETTVAELRGELAAFRGDWAAAAEDAPAAAPAAPAVDQELRDEVSALRQDVDGFRRDWRESEEEPAAHDEVLRGEVAELRSDIDGLRGDWRDAPAPAAAAPARCGGGGDDDDGDEPGALNVILGVAVLALAVLVVLLAVRVGLLEAAAAKHRDLQFRKTEALVESKEEPPYGAPPTPDKVAPKAPARRPTVIHDEKDISAQSAHEAPRDYYVVAIAGDEPPPTKADYVI</sequence>
<dbReference type="GO" id="GO:0051213">
    <property type="term" value="F:dioxygenase activity"/>
    <property type="evidence" value="ECO:0007669"/>
    <property type="project" value="UniProtKB-KW"/>
</dbReference>
<feature type="region of interest" description="Disordered" evidence="1">
    <location>
        <begin position="1048"/>
        <end position="1090"/>
    </location>
</feature>
<feature type="compositionally biased region" description="Low complexity" evidence="1">
    <location>
        <begin position="978"/>
        <end position="988"/>
    </location>
</feature>
<name>A0ABR1FG49_AURAN</name>
<feature type="chain" id="PRO_5045633269" evidence="3">
    <location>
        <begin position="18"/>
        <end position="1114"/>
    </location>
</feature>
<protein>
    <submittedName>
        <fullName evidence="4">Fe-2OG dioxygenase</fullName>
    </submittedName>
</protein>
<feature type="signal peptide" evidence="3">
    <location>
        <begin position="1"/>
        <end position="17"/>
    </location>
</feature>
<dbReference type="EMBL" id="JBBJCI010000445">
    <property type="protein sequence ID" value="KAK7230217.1"/>
    <property type="molecule type" value="Genomic_DNA"/>
</dbReference>
<comment type="caution">
    <text evidence="4">The sequence shown here is derived from an EMBL/GenBank/DDBJ whole genome shotgun (WGS) entry which is preliminary data.</text>
</comment>
<evidence type="ECO:0000256" key="2">
    <source>
        <dbReference type="SAM" id="Phobius"/>
    </source>
</evidence>
<evidence type="ECO:0000313" key="4">
    <source>
        <dbReference type="EMBL" id="KAK7230217.1"/>
    </source>
</evidence>
<keyword evidence="4" id="KW-0560">Oxidoreductase</keyword>
<accession>A0ABR1FG49</accession>
<feature type="transmembrane region" description="Helical" evidence="2">
    <location>
        <begin position="1006"/>
        <end position="1028"/>
    </location>
</feature>
<proteinExistence type="predicted"/>
<keyword evidence="5" id="KW-1185">Reference proteome</keyword>
<evidence type="ECO:0000313" key="5">
    <source>
        <dbReference type="Proteomes" id="UP001363151"/>
    </source>
</evidence>
<keyword evidence="4" id="KW-0223">Dioxygenase</keyword>
<organism evidence="4 5">
    <name type="scientific">Aureococcus anophagefferens</name>
    <name type="common">Harmful bloom alga</name>
    <dbReference type="NCBI Taxonomy" id="44056"/>
    <lineage>
        <taxon>Eukaryota</taxon>
        <taxon>Sar</taxon>
        <taxon>Stramenopiles</taxon>
        <taxon>Ochrophyta</taxon>
        <taxon>Pelagophyceae</taxon>
        <taxon>Pelagomonadales</taxon>
        <taxon>Pelagomonadaceae</taxon>
        <taxon>Aureococcus</taxon>
    </lineage>
</organism>
<feature type="region of interest" description="Disordered" evidence="1">
    <location>
        <begin position="972"/>
        <end position="997"/>
    </location>
</feature>